<accession>A0A2I9DKH9</accession>
<dbReference type="AlphaFoldDB" id="A0A2I9DKH9"/>
<protein>
    <submittedName>
        <fullName evidence="2">VanW-like protein</fullName>
    </submittedName>
</protein>
<dbReference type="EMBL" id="BFAG01000004">
    <property type="protein sequence ID" value="GBF05381.1"/>
    <property type="molecule type" value="Genomic_DNA"/>
</dbReference>
<gene>
    <name evidence="2" type="ORF">DAERI_040141</name>
</gene>
<comment type="caution">
    <text evidence="2">The sequence shown here is derived from an EMBL/GenBank/DDBJ whole genome shotgun (WGS) entry which is preliminary data.</text>
</comment>
<sequence length="411" mass="44913">MASPLFRSFPLLPALLLGWQATAAAPGTLPLPTPVAPPAAVTRVTPPLRLQLRLSAPEPVLIGSRVERPSLERQFTLLVPGEQAARLRTSGDLSPLRAALDRVYTQVEARRARDVRFFREGNSWVARAQTGWKVDRKQTEARLREALGRGEGSSALVLRLRAPARSVRWAHGQGLTHLASGRSTFAGSPGFRVQNIRVGAGKLHGTWVAPGAEFNFNMRVGRIDAAGGFVRGYVITGRTLSLEDGGGLCQVSTTVFRAAHAAGLPITERHAHSYQVAYYDPPGLDAAVYAPSKNLRWRNDTAGPLLVQASWDLSRRELRIDLFGRPDGRKVWVAAPRQADVRPPPPPAFVADANLRPGETRRLDMPAPGSRVSVARQVRYADGRVVRDETRSVYRPWGGLFAVSPQDGRVR</sequence>
<dbReference type="RefSeq" id="WP_235610292.1">
    <property type="nucleotide sequence ID" value="NZ_BFAG01000004.1"/>
</dbReference>
<name>A0A2I9DKH9_9DEIO</name>
<dbReference type="InterPro" id="IPR007391">
    <property type="entry name" value="Vancomycin_resist_VanW"/>
</dbReference>
<dbReference type="PANTHER" id="PTHR35788">
    <property type="entry name" value="EXPORTED PROTEIN-RELATED"/>
    <property type="match status" value="1"/>
</dbReference>
<feature type="chain" id="PRO_5014349470" evidence="1">
    <location>
        <begin position="24"/>
        <end position="411"/>
    </location>
</feature>
<evidence type="ECO:0000313" key="2">
    <source>
        <dbReference type="EMBL" id="GBF05381.1"/>
    </source>
</evidence>
<evidence type="ECO:0000313" key="3">
    <source>
        <dbReference type="Proteomes" id="UP000236569"/>
    </source>
</evidence>
<organism evidence="2 3">
    <name type="scientific">Deinococcus aerius</name>
    <dbReference type="NCBI Taxonomy" id="200253"/>
    <lineage>
        <taxon>Bacteria</taxon>
        <taxon>Thermotogati</taxon>
        <taxon>Deinococcota</taxon>
        <taxon>Deinococci</taxon>
        <taxon>Deinococcales</taxon>
        <taxon>Deinococcaceae</taxon>
        <taxon>Deinococcus</taxon>
    </lineage>
</organism>
<keyword evidence="1" id="KW-0732">Signal</keyword>
<reference evidence="3" key="1">
    <citation type="submission" date="2018-01" db="EMBL/GenBank/DDBJ databases">
        <title>Draft Genome Sequence of the Radioresistant Bacterium Deinococcus aerius TR0125, Isolated from the Higher Atmosphere above Japan.</title>
        <authorList>
            <person name="Satoh K."/>
            <person name="Arai H."/>
            <person name="Sanzen T."/>
            <person name="Kawaguchi Y."/>
            <person name="Hayashi H."/>
            <person name="Yokobori S."/>
            <person name="Yamagishi A."/>
            <person name="Oono Y."/>
            <person name="Narumi I."/>
        </authorList>
    </citation>
    <scope>NUCLEOTIDE SEQUENCE [LARGE SCALE GENOMIC DNA]</scope>
    <source>
        <strain evidence="3">TR0125</strain>
    </source>
</reference>
<proteinExistence type="predicted"/>
<keyword evidence="3" id="KW-1185">Reference proteome</keyword>
<feature type="signal peptide" evidence="1">
    <location>
        <begin position="1"/>
        <end position="23"/>
    </location>
</feature>
<dbReference type="Proteomes" id="UP000236569">
    <property type="component" value="Unassembled WGS sequence"/>
</dbReference>
<dbReference type="InterPro" id="IPR052913">
    <property type="entry name" value="Glycopeptide_resist_protein"/>
</dbReference>
<dbReference type="PANTHER" id="PTHR35788:SF1">
    <property type="entry name" value="EXPORTED PROTEIN"/>
    <property type="match status" value="1"/>
</dbReference>
<evidence type="ECO:0000256" key="1">
    <source>
        <dbReference type="SAM" id="SignalP"/>
    </source>
</evidence>
<dbReference type="Pfam" id="PF04294">
    <property type="entry name" value="VanW"/>
    <property type="match status" value="1"/>
</dbReference>